<organism evidence="2">
    <name type="scientific">Bactrocera dorsalis</name>
    <name type="common">Oriental fruit fly</name>
    <name type="synonym">Dacus dorsalis</name>
    <dbReference type="NCBI Taxonomy" id="27457"/>
    <lineage>
        <taxon>Eukaryota</taxon>
        <taxon>Metazoa</taxon>
        <taxon>Ecdysozoa</taxon>
        <taxon>Arthropoda</taxon>
        <taxon>Hexapoda</taxon>
        <taxon>Insecta</taxon>
        <taxon>Pterygota</taxon>
        <taxon>Neoptera</taxon>
        <taxon>Endopterygota</taxon>
        <taxon>Diptera</taxon>
        <taxon>Brachycera</taxon>
        <taxon>Muscomorpha</taxon>
        <taxon>Tephritoidea</taxon>
        <taxon>Tephritidae</taxon>
        <taxon>Bactrocera</taxon>
        <taxon>Bactrocera</taxon>
    </lineage>
</organism>
<dbReference type="CTD" id="26276"/>
<reference evidence="2" key="1">
    <citation type="journal article" date="2014" name="BMC Genomics">
        <title>Characterizing the developmental transcriptome of the oriental fruit fly, Bactrocera dorsalis (Diptera: Tephritidae) through comparative genomic analysis with Drosophila melanogaster utilizing modENCODE datasets.</title>
        <authorList>
            <person name="Geib S.M."/>
            <person name="Calla B."/>
            <person name="Hall B."/>
            <person name="Hou S."/>
            <person name="Manoukis N.C."/>
        </authorList>
    </citation>
    <scope>NUCLEOTIDE SEQUENCE</scope>
    <source>
        <strain evidence="2">Punador</strain>
    </source>
</reference>
<dbReference type="Pfam" id="PF00995">
    <property type="entry name" value="Sec1"/>
    <property type="match status" value="1"/>
</dbReference>
<gene>
    <name evidence="2" type="primary">VP33B</name>
</gene>
<proteinExistence type="inferred from homology"/>
<dbReference type="RefSeq" id="XP_011208295.2">
    <property type="nucleotide sequence ID" value="XM_011209993.4"/>
</dbReference>
<dbReference type="Gene3D" id="3.40.50.1910">
    <property type="match status" value="2"/>
</dbReference>
<dbReference type="InterPro" id="IPR036045">
    <property type="entry name" value="Sec1-like_sf"/>
</dbReference>
<comment type="similarity">
    <text evidence="1">Belongs to the STXBP/unc-18/SEC1 family.</text>
</comment>
<dbReference type="GeneID" id="105229600"/>
<sequence length="663" mass="74685">MEAGLDKKLQGFQLIAQEKLQAIICSIPGKKDLIIEPGLIKPLEHICAASWLKLKGIQRIFKFDGDHIISRTAEHQIHIFLIHSKLETFQQILRHIHELERLEPTDLDAAVKSFHIICVPTCFTHFHMLLEEEGLYGLVQLHRYNWDFICLDQNVLSLEIPNVFSTLFLRKDTSLLPVIAQSLRVLQIVCGRPEVIFTFGEHSASLVKMLQTLNKPGNDNCSESSTEFASLLIMDRDKDYASSLLTPAIYAGLLLEVFNRRAAEIELETHSNKISKQKLDIFQLPHRAYQQKQCEKPPVSKVKPCKLPSIRMNTMSDEIYGENRYKHFAQASSQIRAQAKTIGLEVQKLGDMKLDEMHDYVARKLPKVTELKAKVMRHLNASEQIIDMLGGNFRRVQSLEEDILNNVARKRIHTEIDELLTTDGQKYNTLRLLCLLHLCAGITVDELSQFARNYCNYFGQQHLVIFQQLAIAGLLPMMWEEDRVNTSAKILSNLPLPKFQQTEFQANANRLRLMVSTTGAEPTPVNSNVSNDTDVRNVLSSPSCASYVFNNLYIPVVAQLCSCLLKAQSAEEFSSKVGMVDKLIMHSPDGAAHNAKSFANSIKLNDSKDIFPLRKRNLFIFVLGGVTYAEIAACNLIARLTGSQIVVGSDAIISGSDLIEAAF</sequence>
<evidence type="ECO:0000313" key="2">
    <source>
        <dbReference type="EMBL" id="JAC52849.1"/>
    </source>
</evidence>
<protein>
    <submittedName>
        <fullName evidence="2">Vacuolar protein sorting-associated protein 33B</fullName>
    </submittedName>
</protein>
<dbReference type="Gene3D" id="3.40.50.2060">
    <property type="match status" value="1"/>
</dbReference>
<dbReference type="AlphaFoldDB" id="A0A034WDT1"/>
<dbReference type="OrthoDB" id="10262528at2759"/>
<dbReference type="InterPro" id="IPR001619">
    <property type="entry name" value="Sec1-like"/>
</dbReference>
<evidence type="ECO:0000256" key="1">
    <source>
        <dbReference type="ARBA" id="ARBA00009884"/>
    </source>
</evidence>
<dbReference type="KEGG" id="bdr:105229600"/>
<dbReference type="InterPro" id="IPR043154">
    <property type="entry name" value="Sec-1-like_dom1"/>
</dbReference>
<dbReference type="PANTHER" id="PTHR11679">
    <property type="entry name" value="VESICLE PROTEIN SORTING-ASSOCIATED"/>
    <property type="match status" value="1"/>
</dbReference>
<dbReference type="GO" id="GO:0016192">
    <property type="term" value="P:vesicle-mediated transport"/>
    <property type="evidence" value="ECO:0007669"/>
    <property type="project" value="InterPro"/>
</dbReference>
<dbReference type="InterPro" id="IPR027482">
    <property type="entry name" value="Sec1-like_dom2"/>
</dbReference>
<name>A0A034WDT1_BACDO</name>
<dbReference type="EMBL" id="GAKP01006103">
    <property type="protein sequence ID" value="JAC52849.1"/>
    <property type="molecule type" value="Transcribed_RNA"/>
</dbReference>
<dbReference type="Gene3D" id="1.25.40.850">
    <property type="match status" value="1"/>
</dbReference>
<dbReference type="InterPro" id="IPR043155">
    <property type="entry name" value="VPS33_dom3b"/>
</dbReference>
<accession>A0A034WDT1</accession>
<dbReference type="SUPFAM" id="SSF56815">
    <property type="entry name" value="Sec1/munc18-like (SM) proteins"/>
    <property type="match status" value="1"/>
</dbReference>